<evidence type="ECO:0000256" key="1">
    <source>
        <dbReference type="SAM" id="MobiDB-lite"/>
    </source>
</evidence>
<feature type="compositionally biased region" description="Basic and acidic residues" evidence="1">
    <location>
        <begin position="45"/>
        <end position="82"/>
    </location>
</feature>
<accession>A0A8R1DLG4</accession>
<dbReference type="AlphaFoldDB" id="A0A8R1DLG4"/>
<feature type="region of interest" description="Disordered" evidence="1">
    <location>
        <begin position="34"/>
        <end position="82"/>
    </location>
</feature>
<sequence>MSGIFNLTSLGNAISKAPVREFSSRTMPAEMADLHAWHFRKQGKSKAEEKKDKNGDTKEKSAMSEKYDASESEAEKMPKMRTETRKVRYTKLVKNGAADWDDVGSQTDHSDLSEGHYSDETSEEKFHRETRNEVKRMKRLDRLEKINLKHGIH</sequence>
<evidence type="ECO:0000313" key="2">
    <source>
        <dbReference type="EnsemblMetazoa" id="CJA05332.1"/>
    </source>
</evidence>
<reference evidence="2" key="2">
    <citation type="submission" date="2022-06" db="UniProtKB">
        <authorList>
            <consortium name="EnsemblMetazoa"/>
        </authorList>
    </citation>
    <scope>IDENTIFICATION</scope>
    <source>
        <strain evidence="2">DF5081</strain>
    </source>
</reference>
<dbReference type="Proteomes" id="UP000005237">
    <property type="component" value="Unassembled WGS sequence"/>
</dbReference>
<keyword evidence="3" id="KW-1185">Reference proteome</keyword>
<name>A0A8R1DLG4_CAEJA</name>
<reference evidence="3" key="1">
    <citation type="submission" date="2010-08" db="EMBL/GenBank/DDBJ databases">
        <authorList>
            <consortium name="Caenorhabditis japonica Sequencing Consortium"/>
            <person name="Wilson R.K."/>
        </authorList>
    </citation>
    <scope>NUCLEOTIDE SEQUENCE [LARGE SCALE GENOMIC DNA]</scope>
    <source>
        <strain evidence="3">DF5081</strain>
    </source>
</reference>
<dbReference type="EnsemblMetazoa" id="CJA05332.1">
    <property type="protein sequence ID" value="CJA05332.1"/>
    <property type="gene ID" value="WBGene00124536"/>
</dbReference>
<feature type="region of interest" description="Disordered" evidence="1">
    <location>
        <begin position="99"/>
        <end position="130"/>
    </location>
</feature>
<evidence type="ECO:0000313" key="3">
    <source>
        <dbReference type="Proteomes" id="UP000005237"/>
    </source>
</evidence>
<proteinExistence type="predicted"/>
<feature type="compositionally biased region" description="Basic and acidic residues" evidence="1">
    <location>
        <begin position="108"/>
        <end position="130"/>
    </location>
</feature>
<protein>
    <submittedName>
        <fullName evidence="2">Uncharacterized protein</fullName>
    </submittedName>
</protein>
<organism evidence="2 3">
    <name type="scientific">Caenorhabditis japonica</name>
    <dbReference type="NCBI Taxonomy" id="281687"/>
    <lineage>
        <taxon>Eukaryota</taxon>
        <taxon>Metazoa</taxon>
        <taxon>Ecdysozoa</taxon>
        <taxon>Nematoda</taxon>
        <taxon>Chromadorea</taxon>
        <taxon>Rhabditida</taxon>
        <taxon>Rhabditina</taxon>
        <taxon>Rhabditomorpha</taxon>
        <taxon>Rhabditoidea</taxon>
        <taxon>Rhabditidae</taxon>
        <taxon>Peloderinae</taxon>
        <taxon>Caenorhabditis</taxon>
    </lineage>
</organism>